<dbReference type="InterPro" id="IPR014550">
    <property type="entry name" value="UCP028704_OpgC"/>
</dbReference>
<evidence type="ECO:0000313" key="4">
    <source>
        <dbReference type="Proteomes" id="UP001499933"/>
    </source>
</evidence>
<dbReference type="Proteomes" id="UP001499933">
    <property type="component" value="Unassembled WGS sequence"/>
</dbReference>
<keyword evidence="2" id="KW-1133">Transmembrane helix</keyword>
<feature type="transmembrane region" description="Helical" evidence="2">
    <location>
        <begin position="16"/>
        <end position="37"/>
    </location>
</feature>
<protein>
    <recommendedName>
        <fullName evidence="5">OpgC domain-containing protein</fullName>
    </recommendedName>
</protein>
<feature type="transmembrane region" description="Helical" evidence="2">
    <location>
        <begin position="84"/>
        <end position="104"/>
    </location>
</feature>
<feature type="region of interest" description="Disordered" evidence="1">
    <location>
        <begin position="363"/>
        <end position="389"/>
    </location>
</feature>
<feature type="transmembrane region" description="Helical" evidence="2">
    <location>
        <begin position="268"/>
        <end position="289"/>
    </location>
</feature>
<sequence>MQIAARPRRRDLTIDVLRAFCIVSMTAAHVAAGSVVYGATHALLWFDGAMGFVLLSGLVVGMVHRATAERLGFKAARTKAWHRAGVVYAAHVAICALAFVVATLSPLQDARYAGAHDFDAWWQPVLAALTLQINPTNASILSLYVILLLLTPIATWALLRRKPWILGAMTIALYIAGQVFPDAFTLPRMPGVQGQIDWATWQALYFSALAIGWFWSAIRGRLRRPSGWTSLLVVAASAGALARVRLRVIPDAQAGSWRFVDWLFDDGALGLGTILLALAVIGGLYGALAPLSERAPRLAGELGRIGRRSLDCYVILSTFVILMPVFWRPDTRSIEAVAYGAGLLGLMWVWCWIRDRRVAKHSTRPPAEDPAGPAGTATPFSLLTESAAD</sequence>
<feature type="transmembrane region" description="Helical" evidence="2">
    <location>
        <begin position="310"/>
        <end position="327"/>
    </location>
</feature>
<reference evidence="4" key="1">
    <citation type="journal article" date="2019" name="Int. J. Syst. Evol. Microbiol.">
        <title>The Global Catalogue of Microorganisms (GCM) 10K type strain sequencing project: providing services to taxonomists for standard genome sequencing and annotation.</title>
        <authorList>
            <consortium name="The Broad Institute Genomics Platform"/>
            <consortium name="The Broad Institute Genome Sequencing Center for Infectious Disease"/>
            <person name="Wu L."/>
            <person name="Ma J."/>
        </authorList>
    </citation>
    <scope>NUCLEOTIDE SEQUENCE [LARGE SCALE GENOMIC DNA]</scope>
    <source>
        <strain evidence="4">JCM 14901</strain>
    </source>
</reference>
<feature type="transmembrane region" description="Helical" evidence="2">
    <location>
        <begin position="138"/>
        <end position="159"/>
    </location>
</feature>
<name>A0ABP5CGQ0_9MICO</name>
<feature type="transmembrane region" description="Helical" evidence="2">
    <location>
        <begin position="228"/>
        <end position="248"/>
    </location>
</feature>
<comment type="caution">
    <text evidence="3">The sequence shown here is derived from an EMBL/GenBank/DDBJ whole genome shotgun (WGS) entry which is preliminary data.</text>
</comment>
<feature type="transmembrane region" description="Helical" evidence="2">
    <location>
        <begin position="333"/>
        <end position="353"/>
    </location>
</feature>
<proteinExistence type="predicted"/>
<feature type="transmembrane region" description="Helical" evidence="2">
    <location>
        <begin position="43"/>
        <end position="63"/>
    </location>
</feature>
<gene>
    <name evidence="3" type="ORF">GCM10009776_26680</name>
</gene>
<dbReference type="EMBL" id="BAAAOG010000005">
    <property type="protein sequence ID" value="GAA1962675.1"/>
    <property type="molecule type" value="Genomic_DNA"/>
</dbReference>
<evidence type="ECO:0008006" key="5">
    <source>
        <dbReference type="Google" id="ProtNLM"/>
    </source>
</evidence>
<dbReference type="Pfam" id="PF10129">
    <property type="entry name" value="OpgC_C"/>
    <property type="match status" value="1"/>
</dbReference>
<keyword evidence="2" id="KW-0812">Transmembrane</keyword>
<dbReference type="RefSeq" id="WP_344095435.1">
    <property type="nucleotide sequence ID" value="NZ_BAAAOG010000005.1"/>
</dbReference>
<feature type="transmembrane region" description="Helical" evidence="2">
    <location>
        <begin position="166"/>
        <end position="186"/>
    </location>
</feature>
<feature type="compositionally biased region" description="Polar residues" evidence="1">
    <location>
        <begin position="378"/>
        <end position="389"/>
    </location>
</feature>
<evidence type="ECO:0000313" key="3">
    <source>
        <dbReference type="EMBL" id="GAA1962675.1"/>
    </source>
</evidence>
<dbReference type="PANTHER" id="PTHR38592">
    <property type="entry name" value="BLL4819 PROTEIN"/>
    <property type="match status" value="1"/>
</dbReference>
<dbReference type="PANTHER" id="PTHR38592:SF3">
    <property type="entry name" value="BLL4819 PROTEIN"/>
    <property type="match status" value="1"/>
</dbReference>
<keyword evidence="2" id="KW-0472">Membrane</keyword>
<evidence type="ECO:0000256" key="1">
    <source>
        <dbReference type="SAM" id="MobiDB-lite"/>
    </source>
</evidence>
<organism evidence="3 4">
    <name type="scientific">Microbacterium deminutum</name>
    <dbReference type="NCBI Taxonomy" id="344164"/>
    <lineage>
        <taxon>Bacteria</taxon>
        <taxon>Bacillati</taxon>
        <taxon>Actinomycetota</taxon>
        <taxon>Actinomycetes</taxon>
        <taxon>Micrococcales</taxon>
        <taxon>Microbacteriaceae</taxon>
        <taxon>Microbacterium</taxon>
    </lineage>
</organism>
<keyword evidence="4" id="KW-1185">Reference proteome</keyword>
<feature type="transmembrane region" description="Helical" evidence="2">
    <location>
        <begin position="198"/>
        <end position="216"/>
    </location>
</feature>
<evidence type="ECO:0000256" key="2">
    <source>
        <dbReference type="SAM" id="Phobius"/>
    </source>
</evidence>
<accession>A0ABP5CGQ0</accession>